<keyword evidence="5" id="KW-1185">Reference proteome</keyword>
<dbReference type="InterPro" id="IPR040184">
    <property type="entry name" value="Mcm10"/>
</dbReference>
<comment type="caution">
    <text evidence="4">The sequence shown here is derived from an EMBL/GenBank/DDBJ whole genome shotgun (WGS) entry which is preliminary data.</text>
</comment>
<comment type="similarity">
    <text evidence="1">Belongs to the MCM10 family.</text>
</comment>
<dbReference type="PANTHER" id="PTHR13454:SF11">
    <property type="entry name" value="PROTEIN MCM10 HOMOLOG"/>
    <property type="match status" value="1"/>
</dbReference>
<evidence type="ECO:0000256" key="1">
    <source>
        <dbReference type="ARBA" id="ARBA00009679"/>
    </source>
</evidence>
<dbReference type="GO" id="GO:0043596">
    <property type="term" value="C:nuclear replication fork"/>
    <property type="evidence" value="ECO:0007669"/>
    <property type="project" value="TreeGrafter"/>
</dbReference>
<dbReference type="GO" id="GO:0006270">
    <property type="term" value="P:DNA replication initiation"/>
    <property type="evidence" value="ECO:0007669"/>
    <property type="project" value="InterPro"/>
</dbReference>
<dbReference type="Gene3D" id="2.40.50.140">
    <property type="entry name" value="Nucleic acid-binding proteins"/>
    <property type="match status" value="1"/>
</dbReference>
<protein>
    <recommendedName>
        <fullName evidence="3">Zinc finger Mcm10/DnaG-type domain-containing protein</fullName>
    </recommendedName>
</protein>
<evidence type="ECO:0000259" key="3">
    <source>
        <dbReference type="Pfam" id="PF09329"/>
    </source>
</evidence>
<organism evidence="4 5">
    <name type="scientific">Psilocybe cf. subviscida</name>
    <dbReference type="NCBI Taxonomy" id="2480587"/>
    <lineage>
        <taxon>Eukaryota</taxon>
        <taxon>Fungi</taxon>
        <taxon>Dikarya</taxon>
        <taxon>Basidiomycota</taxon>
        <taxon>Agaricomycotina</taxon>
        <taxon>Agaricomycetes</taxon>
        <taxon>Agaricomycetidae</taxon>
        <taxon>Agaricales</taxon>
        <taxon>Agaricineae</taxon>
        <taxon>Strophariaceae</taxon>
        <taxon>Psilocybe</taxon>
    </lineage>
</organism>
<dbReference type="OrthoDB" id="202825at2759"/>
<feature type="compositionally biased region" description="Basic and acidic residues" evidence="2">
    <location>
        <begin position="587"/>
        <end position="598"/>
    </location>
</feature>
<dbReference type="GO" id="GO:0003697">
    <property type="term" value="F:single-stranded DNA binding"/>
    <property type="evidence" value="ECO:0007669"/>
    <property type="project" value="InterPro"/>
</dbReference>
<name>A0A8H5BUC1_9AGAR</name>
<feature type="region of interest" description="Disordered" evidence="2">
    <location>
        <begin position="648"/>
        <end position="708"/>
    </location>
</feature>
<evidence type="ECO:0000256" key="2">
    <source>
        <dbReference type="SAM" id="MobiDB-lite"/>
    </source>
</evidence>
<feature type="region of interest" description="Disordered" evidence="2">
    <location>
        <begin position="25"/>
        <end position="134"/>
    </location>
</feature>
<dbReference type="Proteomes" id="UP000567179">
    <property type="component" value="Unassembled WGS sequence"/>
</dbReference>
<dbReference type="Pfam" id="PF09329">
    <property type="entry name" value="zf-primase"/>
    <property type="match status" value="1"/>
</dbReference>
<feature type="region of interest" description="Disordered" evidence="2">
    <location>
        <begin position="547"/>
        <end position="598"/>
    </location>
</feature>
<accession>A0A8H5BUC1</accession>
<gene>
    <name evidence="4" type="ORF">D9619_008981</name>
</gene>
<sequence length="708" mass="77970">MNSSTSRQNEFHLNQEQIKQQIALLQSKLIPDSEPTTSRPKSPKRKAPEPVNLAPATPSPKKKRRVEQQPVGKPLSRPVFQSSSKGTTDKPRPESHIRTIAPSKLISNLASVKAKADTSEAPEPVPRTAGFREAPRAIQVEVEQEYEHRKRDERLALVEDLEPGPYDFASPHDDPDFERLEPHSGINMISRIVPHEDLADYLRGRFYLSPSRLYSAIRLNPDKQGYDVPVPGDWITIAVVAERGPIKFTRPPVKIEAEEGDGNEKKRWKGKTKAEPERHGKKFVNIKLIDFGARSGGPSRASTIRGDAFLTLLLFEADGWDVVDQNDGGKPQKVYRGGSKGAFEHLTDMREGDVIALLNPKILKPFQRSADSPHPVNNILAVTPESASSIMVIGRSRDLGMCTVRKQDGKVCGSWCDKRVSDVCDYHVQSAVQRRRAARPEFSVGTGGMAREATHKRKHDYDPLTKWGLKPEERSSTGATYMVSGHVVPGSSSDPRTLYATELIGRGGQAKARRKLAGKDADKALMTLLERDKEGMVAVMKAREVAAAQKVKGREGKGKKGKEKEGKAQKAKSQEGDSLGEDEDSAAESRVEKGDAARKTGYSAGVIKSLGFDPSMKPGQRKQEVTGVMEKLQALEAVRTARKEIVLGPKPGPRIRSGVSVPESVLQAARTRPQEDVELSDEDLPENPLESLMPKASPKEALVDLDDW</sequence>
<dbReference type="InterPro" id="IPR015408">
    <property type="entry name" value="Znf_Mcm10/DnaG"/>
</dbReference>
<dbReference type="GO" id="GO:0003688">
    <property type="term" value="F:DNA replication origin binding"/>
    <property type="evidence" value="ECO:0007669"/>
    <property type="project" value="TreeGrafter"/>
</dbReference>
<dbReference type="EMBL" id="JAACJJ010000002">
    <property type="protein sequence ID" value="KAF5329735.1"/>
    <property type="molecule type" value="Genomic_DNA"/>
</dbReference>
<evidence type="ECO:0000313" key="5">
    <source>
        <dbReference type="Proteomes" id="UP000567179"/>
    </source>
</evidence>
<reference evidence="4 5" key="1">
    <citation type="journal article" date="2020" name="ISME J.">
        <title>Uncovering the hidden diversity of litter-decomposition mechanisms in mushroom-forming fungi.</title>
        <authorList>
            <person name="Floudas D."/>
            <person name="Bentzer J."/>
            <person name="Ahren D."/>
            <person name="Johansson T."/>
            <person name="Persson P."/>
            <person name="Tunlid A."/>
        </authorList>
    </citation>
    <scope>NUCLEOTIDE SEQUENCE [LARGE SCALE GENOMIC DNA]</scope>
    <source>
        <strain evidence="4 5">CBS 101986</strain>
    </source>
</reference>
<feature type="domain" description="Zinc finger Mcm10/DnaG-type" evidence="3">
    <location>
        <begin position="394"/>
        <end position="439"/>
    </location>
</feature>
<feature type="compositionally biased region" description="Basic and acidic residues" evidence="2">
    <location>
        <begin position="87"/>
        <end position="97"/>
    </location>
</feature>
<evidence type="ECO:0000313" key="4">
    <source>
        <dbReference type="EMBL" id="KAF5329735.1"/>
    </source>
</evidence>
<proteinExistence type="inferred from homology"/>
<feature type="compositionally biased region" description="Acidic residues" evidence="2">
    <location>
        <begin position="676"/>
        <end position="685"/>
    </location>
</feature>
<feature type="compositionally biased region" description="Basic and acidic residues" evidence="2">
    <location>
        <begin position="552"/>
        <end position="575"/>
    </location>
</feature>
<dbReference type="PANTHER" id="PTHR13454">
    <property type="entry name" value="PROTEIN MCM10 HOMOLOG"/>
    <property type="match status" value="1"/>
</dbReference>
<dbReference type="AlphaFoldDB" id="A0A8H5BUC1"/>
<dbReference type="InterPro" id="IPR012340">
    <property type="entry name" value="NA-bd_OB-fold"/>
</dbReference>